<dbReference type="Proteomes" id="UP000649617">
    <property type="component" value="Unassembled WGS sequence"/>
</dbReference>
<organism evidence="8 9">
    <name type="scientific">Symbiodinium pilosum</name>
    <name type="common">Dinoflagellate</name>
    <dbReference type="NCBI Taxonomy" id="2952"/>
    <lineage>
        <taxon>Eukaryota</taxon>
        <taxon>Sar</taxon>
        <taxon>Alveolata</taxon>
        <taxon>Dinophyceae</taxon>
        <taxon>Suessiales</taxon>
        <taxon>Symbiodiniaceae</taxon>
        <taxon>Symbiodinium</taxon>
    </lineage>
</organism>
<feature type="domain" description="High potential iron-sulfur proteins family profile" evidence="7">
    <location>
        <begin position="30"/>
        <end position="112"/>
    </location>
</feature>
<protein>
    <submittedName>
        <fullName evidence="8">Hip protein</fullName>
    </submittedName>
</protein>
<dbReference type="EMBL" id="CAJNIZ010000001">
    <property type="protein sequence ID" value="CAE7149001.1"/>
    <property type="molecule type" value="Genomic_DNA"/>
</dbReference>
<reference evidence="8" key="1">
    <citation type="submission" date="2021-02" db="EMBL/GenBank/DDBJ databases">
        <authorList>
            <person name="Dougan E. K."/>
            <person name="Rhodes N."/>
            <person name="Thang M."/>
            <person name="Chan C."/>
        </authorList>
    </citation>
    <scope>NUCLEOTIDE SEQUENCE</scope>
</reference>
<dbReference type="GO" id="GO:0009055">
    <property type="term" value="F:electron transfer activity"/>
    <property type="evidence" value="ECO:0007669"/>
    <property type="project" value="InterPro"/>
</dbReference>
<accession>A0A812IRD0</accession>
<keyword evidence="1" id="KW-0813">Transport</keyword>
<keyword evidence="3" id="KW-0479">Metal-binding</keyword>
<gene>
    <name evidence="8" type="primary">hip</name>
    <name evidence="8" type="ORF">SPIL2461_LOCUS69</name>
</gene>
<name>A0A812IRD0_SYMPI</name>
<dbReference type="InterPro" id="IPR006311">
    <property type="entry name" value="TAT_signal"/>
</dbReference>
<evidence type="ECO:0000313" key="9">
    <source>
        <dbReference type="Proteomes" id="UP000649617"/>
    </source>
</evidence>
<dbReference type="InterPro" id="IPR036369">
    <property type="entry name" value="HIPIP_sf"/>
</dbReference>
<comment type="caution">
    <text evidence="8">The sequence shown here is derived from an EMBL/GenBank/DDBJ whole genome shotgun (WGS) entry which is preliminary data.</text>
</comment>
<evidence type="ECO:0000256" key="3">
    <source>
        <dbReference type="ARBA" id="ARBA00022723"/>
    </source>
</evidence>
<evidence type="ECO:0000256" key="5">
    <source>
        <dbReference type="ARBA" id="ARBA00023004"/>
    </source>
</evidence>
<keyword evidence="6" id="KW-0411">Iron-sulfur</keyword>
<keyword evidence="5" id="KW-0408">Iron</keyword>
<proteinExistence type="predicted"/>
<sequence length="803" mass="89529">MKFETSRRNFIRKSALIAVAPAVGYTNFANAEEVLIDEADPAAAALGYKHVAAEVDVAKYPKKAGAEGAKQLCLNCSLYQPKTDALGGCQIFPGKNVVDPMKYLIPLLLLLAGTSTALANDKYEPPRMANGKPDFNGVWQVMNRANFNLEPHGPEAALALRDGPIVPVPAAEVIALGAVGAVPASLGVVLDGPIPYTRKARKQRDKNKAAWLQSDPEIKCYLPGVPRANYMDFGFQIFHNTDALVFSYEYAGAVRNIHLTDPGPAPIDSWMGQSWMHWEGDTMIIETTGFNGQTWLDRAGNHHTDKLKVIERFTLLSPHVMDYEATLEDPNVYSRPWTIKMPIYKRVPPDDRLMQFNCVEFVEELMYEAPISVRGHVTKIEWINPHAWIHLAADQEDGSVVDWMFEGGTPNTLVRSGIDRNSLAIGTEIVVRGYQSKDRNCTPACKANGRDLAFTDGRKVFMGSSGTGAPKDGLDWQVPRMDWGDPDLQGVWTNATVTGLERLPGFNSLVISEAQARRLEQRDAQNSDEIDNLPDGDLPSGEIVGGYNTAWLDRGTHLLRVKGEPRTSIIIEPANGKVPYTITGWRKYWWKLINSQKRNNPEEQLTGDRCLVGYGSTGGPPMLPVLYNNNYRIVQTPGQVMILVEMNHAVRTIRINGEPLPPQIRPWLGDSIGHWEGDTLVVETTQFHPDQSMRGAIKHQLYVGKDSIVTERFTRVGEQEIHYAFSVEDSKIYRQPWRGELTFTPSNGDIYEYACHEGNYGMANMLAGERAQGKNGLRWLWGLMTNMPEEVSHPQLSSSRFKD</sequence>
<dbReference type="PROSITE" id="PS51318">
    <property type="entry name" value="TAT"/>
    <property type="match status" value="1"/>
</dbReference>
<keyword evidence="9" id="KW-1185">Reference proteome</keyword>
<evidence type="ECO:0000259" key="7">
    <source>
        <dbReference type="PROSITE" id="PS51373"/>
    </source>
</evidence>
<dbReference type="InterPro" id="IPR000170">
    <property type="entry name" value="High_potential_FeS_prot"/>
</dbReference>
<dbReference type="GO" id="GO:0051539">
    <property type="term" value="F:4 iron, 4 sulfur cluster binding"/>
    <property type="evidence" value="ECO:0007669"/>
    <property type="project" value="UniProtKB-KW"/>
</dbReference>
<dbReference type="Pfam" id="PF19649">
    <property type="entry name" value="DUF6152"/>
    <property type="match status" value="1"/>
</dbReference>
<keyword evidence="4" id="KW-0249">Electron transport</keyword>
<dbReference type="InterPro" id="IPR046150">
    <property type="entry name" value="DUF6152"/>
</dbReference>
<dbReference type="Pfam" id="PF01355">
    <property type="entry name" value="HIPIP"/>
    <property type="match status" value="1"/>
</dbReference>
<dbReference type="GO" id="GO:0019646">
    <property type="term" value="P:aerobic electron transport chain"/>
    <property type="evidence" value="ECO:0007669"/>
    <property type="project" value="InterPro"/>
</dbReference>
<evidence type="ECO:0000256" key="2">
    <source>
        <dbReference type="ARBA" id="ARBA00022485"/>
    </source>
</evidence>
<evidence type="ECO:0000256" key="1">
    <source>
        <dbReference type="ARBA" id="ARBA00022448"/>
    </source>
</evidence>
<dbReference type="Gene3D" id="4.10.490.10">
    <property type="entry name" value="High potential iron-sulphur protein"/>
    <property type="match status" value="1"/>
</dbReference>
<dbReference type="AlphaFoldDB" id="A0A812IRD0"/>
<dbReference type="OrthoDB" id="1933483at2759"/>
<dbReference type="PROSITE" id="PS51373">
    <property type="entry name" value="HIPIP"/>
    <property type="match status" value="1"/>
</dbReference>
<dbReference type="GO" id="GO:0046872">
    <property type="term" value="F:metal ion binding"/>
    <property type="evidence" value="ECO:0007669"/>
    <property type="project" value="UniProtKB-KW"/>
</dbReference>
<dbReference type="SUPFAM" id="SSF57652">
    <property type="entry name" value="HIPIP (high potential iron protein)"/>
    <property type="match status" value="1"/>
</dbReference>
<keyword evidence="2" id="KW-0004">4Fe-4S</keyword>
<evidence type="ECO:0000256" key="4">
    <source>
        <dbReference type="ARBA" id="ARBA00022982"/>
    </source>
</evidence>
<evidence type="ECO:0000256" key="6">
    <source>
        <dbReference type="ARBA" id="ARBA00023014"/>
    </source>
</evidence>
<evidence type="ECO:0000313" key="8">
    <source>
        <dbReference type="EMBL" id="CAE7149001.1"/>
    </source>
</evidence>